<sequence>MVNAGRSHACITCKRRKIKCDETKPTCSRCIKASLHCIWVKPVKAPDIRFVDMTQTVAAHHVGAELQRKLRVATAPPKPLVVDRETQAVNFFHRHYMIDPKQDGAPNAGLFGLFMPAFSTESQDSSAAMAVSALAMSVYSRWRMGGMTEKRVAKVLGQAIWKLSNDIQVEDKRKNDITLLATLTLQFHSSFESLFDSSKATIVHHLGALALVRGFGPPESWSHLANQFVAYILHVEVAAAIREHRRVNAELCYWSSAINPASMEADIQFDILGIRVADVQFRADCILGTPEINSDLALPSPALTTLLSDIQELDACLVLWEDRVSQSWGPYSWTSQEVASPPIQTFEGACHVYTSIRSARLINIWRSYRLTLSLLALQLINRHGERSILDGNQSETTKDMLAKRIQWLIDGFCASVPFFLGNRTKIGTVLDFDDPSCKFPTCHDARELNDMRHRKADLKGLEASADHASHAIAQGVWLIMGNLTQLVAFFLFTAGLTSELSLRTGQLSWICQQYLRNLSLLSLDWTTDRGLEQKVLTGIGLPPEEVLISEARRCVERVMQGLRMVGD</sequence>
<dbReference type="AlphaFoldDB" id="A0A074W6C7"/>
<keyword evidence="4" id="KW-1185">Reference proteome</keyword>
<dbReference type="GeneID" id="25414326"/>
<dbReference type="Pfam" id="PF00172">
    <property type="entry name" value="Zn_clus"/>
    <property type="match status" value="1"/>
</dbReference>
<dbReference type="GO" id="GO:0000981">
    <property type="term" value="F:DNA-binding transcription factor activity, RNA polymerase II-specific"/>
    <property type="evidence" value="ECO:0007669"/>
    <property type="project" value="InterPro"/>
</dbReference>
<dbReference type="PROSITE" id="PS50048">
    <property type="entry name" value="ZN2_CY6_FUNGAL_2"/>
    <property type="match status" value="1"/>
</dbReference>
<dbReference type="PANTHER" id="PTHR38791:SF5">
    <property type="entry name" value="TRANSCRIPTION FACTOR DBAG-RELATED"/>
    <property type="match status" value="1"/>
</dbReference>
<evidence type="ECO:0000259" key="2">
    <source>
        <dbReference type="PROSITE" id="PS50048"/>
    </source>
</evidence>
<dbReference type="CDD" id="cd00067">
    <property type="entry name" value="GAL4"/>
    <property type="match status" value="1"/>
</dbReference>
<dbReference type="EMBL" id="KL584727">
    <property type="protein sequence ID" value="KEQ68665.1"/>
    <property type="molecule type" value="Genomic_DNA"/>
</dbReference>
<organism evidence="3 4">
    <name type="scientific">Aureobasidium namibiae CBS 147.97</name>
    <dbReference type="NCBI Taxonomy" id="1043004"/>
    <lineage>
        <taxon>Eukaryota</taxon>
        <taxon>Fungi</taxon>
        <taxon>Dikarya</taxon>
        <taxon>Ascomycota</taxon>
        <taxon>Pezizomycotina</taxon>
        <taxon>Dothideomycetes</taxon>
        <taxon>Dothideomycetidae</taxon>
        <taxon>Dothideales</taxon>
        <taxon>Saccotheciaceae</taxon>
        <taxon>Aureobasidium</taxon>
    </lineage>
</organism>
<dbReference type="InterPro" id="IPR036864">
    <property type="entry name" value="Zn2-C6_fun-type_DNA-bd_sf"/>
</dbReference>
<dbReference type="HOGENOM" id="CLU_013866_3_1_1"/>
<dbReference type="SUPFAM" id="SSF57701">
    <property type="entry name" value="Zn2/Cys6 DNA-binding domain"/>
    <property type="match status" value="1"/>
</dbReference>
<keyword evidence="1" id="KW-0539">Nucleus</keyword>
<dbReference type="STRING" id="1043004.A0A074W6C7"/>
<feature type="domain" description="Zn(2)-C6 fungal-type" evidence="2">
    <location>
        <begin position="9"/>
        <end position="39"/>
    </location>
</feature>
<dbReference type="InterPro" id="IPR001138">
    <property type="entry name" value="Zn2Cys6_DnaBD"/>
</dbReference>
<evidence type="ECO:0000313" key="4">
    <source>
        <dbReference type="Proteomes" id="UP000027730"/>
    </source>
</evidence>
<dbReference type="GO" id="GO:0008270">
    <property type="term" value="F:zinc ion binding"/>
    <property type="evidence" value="ECO:0007669"/>
    <property type="project" value="InterPro"/>
</dbReference>
<dbReference type="Gene3D" id="4.10.240.10">
    <property type="entry name" value="Zn(2)-C6 fungal-type DNA-binding domain"/>
    <property type="match status" value="1"/>
</dbReference>
<dbReference type="RefSeq" id="XP_013422838.1">
    <property type="nucleotide sequence ID" value="XM_013567384.1"/>
</dbReference>
<dbReference type="SMART" id="SM00066">
    <property type="entry name" value="GAL4"/>
    <property type="match status" value="1"/>
</dbReference>
<dbReference type="PANTHER" id="PTHR38791">
    <property type="entry name" value="ZN(II)2CYS6 TRANSCRIPTION FACTOR (EUROFUNG)-RELATED-RELATED"/>
    <property type="match status" value="1"/>
</dbReference>
<evidence type="ECO:0000256" key="1">
    <source>
        <dbReference type="ARBA" id="ARBA00023242"/>
    </source>
</evidence>
<protein>
    <recommendedName>
        <fullName evidence="2">Zn(2)-C6 fungal-type domain-containing protein</fullName>
    </recommendedName>
</protein>
<proteinExistence type="predicted"/>
<accession>A0A074W6C7</accession>
<dbReference type="PROSITE" id="PS00463">
    <property type="entry name" value="ZN2_CY6_FUNGAL_1"/>
    <property type="match status" value="1"/>
</dbReference>
<dbReference type="InterPro" id="IPR053175">
    <property type="entry name" value="DHMBA_Reg_Transcription_Factor"/>
</dbReference>
<reference evidence="3 4" key="1">
    <citation type="journal article" date="2014" name="BMC Genomics">
        <title>Genome sequencing of four Aureobasidium pullulans varieties: biotechnological potential, stress tolerance, and description of new species.</title>
        <authorList>
            <person name="Gostin Ar C."/>
            <person name="Ohm R.A."/>
            <person name="Kogej T."/>
            <person name="Sonjak S."/>
            <person name="Turk M."/>
            <person name="Zajc J."/>
            <person name="Zalar P."/>
            <person name="Grube M."/>
            <person name="Sun H."/>
            <person name="Han J."/>
            <person name="Sharma A."/>
            <person name="Chiniquy J."/>
            <person name="Ngan C.Y."/>
            <person name="Lipzen A."/>
            <person name="Barry K."/>
            <person name="Grigoriev I.V."/>
            <person name="Gunde-Cimerman N."/>
        </authorList>
    </citation>
    <scope>NUCLEOTIDE SEQUENCE [LARGE SCALE GENOMIC DNA]</scope>
    <source>
        <strain evidence="3 4">CBS 147.97</strain>
    </source>
</reference>
<gene>
    <name evidence="3" type="ORF">M436DRAFT_67979</name>
</gene>
<dbReference type="OrthoDB" id="2991872at2759"/>
<name>A0A074W6C7_9PEZI</name>
<evidence type="ECO:0000313" key="3">
    <source>
        <dbReference type="EMBL" id="KEQ68665.1"/>
    </source>
</evidence>
<dbReference type="Proteomes" id="UP000027730">
    <property type="component" value="Unassembled WGS sequence"/>
</dbReference>